<comment type="similarity">
    <text evidence="1 3">Belongs to the short-chain dehydrogenases/reductases (SDR) family.</text>
</comment>
<gene>
    <name evidence="5" type="ORF">NCTC11842_03425</name>
</gene>
<organism evidence="5 6">
    <name type="scientific">Pseudomonas luteola</name>
    <dbReference type="NCBI Taxonomy" id="47886"/>
    <lineage>
        <taxon>Bacteria</taxon>
        <taxon>Pseudomonadati</taxon>
        <taxon>Pseudomonadota</taxon>
        <taxon>Gammaproteobacteria</taxon>
        <taxon>Pseudomonadales</taxon>
        <taxon>Pseudomonadaceae</taxon>
        <taxon>Pseudomonas</taxon>
    </lineage>
</organism>
<evidence type="ECO:0000256" key="3">
    <source>
        <dbReference type="RuleBase" id="RU000363"/>
    </source>
</evidence>
<dbReference type="Pfam" id="PF00106">
    <property type="entry name" value="adh_short"/>
    <property type="match status" value="1"/>
</dbReference>
<dbReference type="InterPro" id="IPR002347">
    <property type="entry name" value="SDR_fam"/>
</dbReference>
<protein>
    <submittedName>
        <fullName evidence="5">Short-chain dehydrogenase/reductase SDR</fullName>
        <ecNumber evidence="5">1.-.-.-</ecNumber>
    </submittedName>
</protein>
<evidence type="ECO:0000256" key="2">
    <source>
        <dbReference type="ARBA" id="ARBA00023002"/>
    </source>
</evidence>
<dbReference type="SMART" id="SM00822">
    <property type="entry name" value="PKS_KR"/>
    <property type="match status" value="1"/>
</dbReference>
<accession>A0A2X2CT64</accession>
<dbReference type="InterPro" id="IPR020904">
    <property type="entry name" value="Sc_DH/Rdtase_CS"/>
</dbReference>
<keyword evidence="2 5" id="KW-0560">Oxidoreductase</keyword>
<dbReference type="GO" id="GO:0016616">
    <property type="term" value="F:oxidoreductase activity, acting on the CH-OH group of donors, NAD or NADP as acceptor"/>
    <property type="evidence" value="ECO:0007669"/>
    <property type="project" value="UniProtKB-ARBA"/>
</dbReference>
<proteinExistence type="inferred from homology"/>
<dbReference type="Gene3D" id="3.40.50.720">
    <property type="entry name" value="NAD(P)-binding Rossmann-like Domain"/>
    <property type="match status" value="1"/>
</dbReference>
<dbReference type="PANTHER" id="PTHR43115:SF4">
    <property type="entry name" value="DEHYDROGENASE_REDUCTASE SDR FAMILY MEMBER 11"/>
    <property type="match status" value="1"/>
</dbReference>
<evidence type="ECO:0000313" key="6">
    <source>
        <dbReference type="Proteomes" id="UP000250443"/>
    </source>
</evidence>
<reference evidence="5 6" key="1">
    <citation type="submission" date="2018-06" db="EMBL/GenBank/DDBJ databases">
        <authorList>
            <consortium name="Pathogen Informatics"/>
            <person name="Doyle S."/>
        </authorList>
    </citation>
    <scope>NUCLEOTIDE SEQUENCE [LARGE SCALE GENOMIC DNA]</scope>
    <source>
        <strain evidence="5 6">NCTC11842</strain>
    </source>
</reference>
<dbReference type="AlphaFoldDB" id="A0A2X2CT64"/>
<evidence type="ECO:0000313" key="5">
    <source>
        <dbReference type="EMBL" id="SPZ09841.1"/>
    </source>
</evidence>
<dbReference type="InterPro" id="IPR057326">
    <property type="entry name" value="KR_dom"/>
</dbReference>
<evidence type="ECO:0000259" key="4">
    <source>
        <dbReference type="SMART" id="SM00822"/>
    </source>
</evidence>
<dbReference type="EMBL" id="UAUF01000013">
    <property type="protein sequence ID" value="SPZ09841.1"/>
    <property type="molecule type" value="Genomic_DNA"/>
</dbReference>
<evidence type="ECO:0000256" key="1">
    <source>
        <dbReference type="ARBA" id="ARBA00006484"/>
    </source>
</evidence>
<dbReference type="PRINTS" id="PR00081">
    <property type="entry name" value="GDHRDH"/>
</dbReference>
<sequence>MFAGKNAAEKCKDQPINFKRCRVAKAALLTNAWNLPAFRHSLVNQSIQVTAMSNIKGKVIVITGASSGIGEATARLLSSEGATVVLGARRLDKLNAIAEGLRTVGGRVEVVQMDVAKRDDVEALIQAAITAFGRVDVMINNAGIMPNSRLDQRKVEDWERMIDINLKGTLYGIAAVLPIMQQQKSGHIINVSSLSGHRVRPTSAVYSATKFGVRAIAEGLRMEMTPYNIRSTIISPGPVDTELPNSVTDEDVAKSVRHIHEMAIPALSVAQSIAFAIGQPAAVDINEILLRPTAME</sequence>
<dbReference type="FunFam" id="3.40.50.720:FF:000047">
    <property type="entry name" value="NADP-dependent L-serine/L-allo-threonine dehydrogenase"/>
    <property type="match status" value="1"/>
</dbReference>
<dbReference type="PANTHER" id="PTHR43115">
    <property type="entry name" value="DEHYDROGENASE/REDUCTASE SDR FAMILY MEMBER 11"/>
    <property type="match status" value="1"/>
</dbReference>
<dbReference type="SUPFAM" id="SSF51735">
    <property type="entry name" value="NAD(P)-binding Rossmann-fold domains"/>
    <property type="match status" value="1"/>
</dbReference>
<dbReference type="Proteomes" id="UP000250443">
    <property type="component" value="Unassembled WGS sequence"/>
</dbReference>
<feature type="domain" description="Ketoreductase" evidence="4">
    <location>
        <begin position="58"/>
        <end position="242"/>
    </location>
</feature>
<dbReference type="EC" id="1.-.-.-" evidence="5"/>
<name>A0A2X2CT64_PSELU</name>
<dbReference type="PROSITE" id="PS00061">
    <property type="entry name" value="ADH_SHORT"/>
    <property type="match status" value="1"/>
</dbReference>
<dbReference type="InterPro" id="IPR036291">
    <property type="entry name" value="NAD(P)-bd_dom_sf"/>
</dbReference>
<dbReference type="PRINTS" id="PR00080">
    <property type="entry name" value="SDRFAMILY"/>
</dbReference>